<organism evidence="2 3">
    <name type="scientific">Arabis nemorensis</name>
    <dbReference type="NCBI Taxonomy" id="586526"/>
    <lineage>
        <taxon>Eukaryota</taxon>
        <taxon>Viridiplantae</taxon>
        <taxon>Streptophyta</taxon>
        <taxon>Embryophyta</taxon>
        <taxon>Tracheophyta</taxon>
        <taxon>Spermatophyta</taxon>
        <taxon>Magnoliopsida</taxon>
        <taxon>eudicotyledons</taxon>
        <taxon>Gunneridae</taxon>
        <taxon>Pentapetalae</taxon>
        <taxon>rosids</taxon>
        <taxon>malvids</taxon>
        <taxon>Brassicales</taxon>
        <taxon>Brassicaceae</taxon>
        <taxon>Arabideae</taxon>
        <taxon>Arabis</taxon>
    </lineage>
</organism>
<name>A0A565BMQ7_9BRAS</name>
<gene>
    <name evidence="2" type="ORF">ANE_LOCUS12923</name>
</gene>
<evidence type="ECO:0000313" key="3">
    <source>
        <dbReference type="Proteomes" id="UP000489600"/>
    </source>
</evidence>
<evidence type="ECO:0000256" key="1">
    <source>
        <dbReference type="SAM" id="MobiDB-lite"/>
    </source>
</evidence>
<comment type="caution">
    <text evidence="2">The sequence shown here is derived from an EMBL/GenBank/DDBJ whole genome shotgun (WGS) entry which is preliminary data.</text>
</comment>
<protein>
    <submittedName>
        <fullName evidence="2">Uncharacterized protein</fullName>
    </submittedName>
</protein>
<dbReference type="AlphaFoldDB" id="A0A565BMQ7"/>
<feature type="region of interest" description="Disordered" evidence="1">
    <location>
        <begin position="1"/>
        <end position="73"/>
    </location>
</feature>
<keyword evidence="3" id="KW-1185">Reference proteome</keyword>
<proteinExistence type="predicted"/>
<accession>A0A565BMQ7</accession>
<reference evidence="2" key="1">
    <citation type="submission" date="2019-07" db="EMBL/GenBank/DDBJ databases">
        <authorList>
            <person name="Dittberner H."/>
        </authorList>
    </citation>
    <scope>NUCLEOTIDE SEQUENCE [LARGE SCALE GENOMIC DNA]</scope>
</reference>
<dbReference type="Proteomes" id="UP000489600">
    <property type="component" value="Unassembled WGS sequence"/>
</dbReference>
<feature type="compositionally biased region" description="Acidic residues" evidence="1">
    <location>
        <begin position="46"/>
        <end position="62"/>
    </location>
</feature>
<dbReference type="EMBL" id="CABITT030000004">
    <property type="protein sequence ID" value="VVB02479.1"/>
    <property type="molecule type" value="Genomic_DNA"/>
</dbReference>
<sequence>MEYDYSKEEDLDSEEEDLYKNAYEDNGDEQNQNWWEGDDDHREDSWTDDDDSHEEYEEEPGYEDWIPNHQTVT</sequence>
<evidence type="ECO:0000313" key="2">
    <source>
        <dbReference type="EMBL" id="VVB02479.1"/>
    </source>
</evidence>